<reference evidence="2" key="1">
    <citation type="submission" date="2015-08" db="EMBL/GenBank/DDBJ databases">
        <title>Genome sequence of the strict anaerobe Clostridium homopropionicum LuHBu1 (DSM 5847T).</title>
        <authorList>
            <person name="Poehlein A."/>
            <person name="Beck M."/>
            <person name="Schiel-Bengelsdorf B."/>
            <person name="Bengelsdorf F.R."/>
            <person name="Daniel R."/>
            <person name="Duerre P."/>
        </authorList>
    </citation>
    <scope>NUCLEOTIDE SEQUENCE [LARGE SCALE GENOMIC DNA]</scope>
    <source>
        <strain evidence="2">DSM 5847</strain>
    </source>
</reference>
<dbReference type="PATRIC" id="fig|1121318.3.peg.2111"/>
<evidence type="ECO:0000313" key="2">
    <source>
        <dbReference type="Proteomes" id="UP000037043"/>
    </source>
</evidence>
<proteinExistence type="predicted"/>
<comment type="caution">
    <text evidence="1">The sequence shown here is derived from an EMBL/GenBank/DDBJ whole genome shotgun (WGS) entry which is preliminary data.</text>
</comment>
<dbReference type="STRING" id="36844.SAMN04488501_11818"/>
<organism evidence="1 2">
    <name type="scientific">Clostridium homopropionicum DSM 5847</name>
    <dbReference type="NCBI Taxonomy" id="1121318"/>
    <lineage>
        <taxon>Bacteria</taxon>
        <taxon>Bacillati</taxon>
        <taxon>Bacillota</taxon>
        <taxon>Clostridia</taxon>
        <taxon>Eubacteriales</taxon>
        <taxon>Clostridiaceae</taxon>
        <taxon>Clostridium</taxon>
    </lineage>
</organism>
<evidence type="ECO:0000313" key="1">
    <source>
        <dbReference type="EMBL" id="KOA19486.1"/>
    </source>
</evidence>
<accession>A0A0L6Z933</accession>
<protein>
    <submittedName>
        <fullName evidence="1">Uncharacterized protein</fullName>
    </submittedName>
</protein>
<keyword evidence="2" id="KW-1185">Reference proteome</keyword>
<dbReference type="Proteomes" id="UP000037043">
    <property type="component" value="Unassembled WGS sequence"/>
</dbReference>
<dbReference type="EMBL" id="LHUR01000023">
    <property type="protein sequence ID" value="KOA19486.1"/>
    <property type="molecule type" value="Genomic_DNA"/>
</dbReference>
<sequence>MELTVFGQRVISVKKESRDVKKITNVEDIIEAHKRAIKLVPVNWKGRELKIPVYYSMNAAIAYEKAFEETESYRKSFCTMVLKIINNNKKVIYQEDDFPILGLDDIEGLSDNDLQKVGEEIINSSNYLKGFAEEVPEETDDFFQKFYLIHKKETEKYREHIKKVAEQLKPKLDFADYYKNLLPGIELVSKLSRITETVRPPLVDIAIYQNIIGNSALTELAATASKMGNMIGTYMEVINPIQRSINKSIIEMQSVLVPTTSIINETIKNYYSEINAIRDILQPINMEYVKTALESQEALRNVMNSGIQSHMQAFGAELNKILNFTHHDKLFNFANVQQDIIGNIRPFLLETQQILFARKNISDNLNKKAKTMLQFGWWFISSLPIEIINYIYKNKETLKQKDVDKIISDYYKSGEYKELEEIINEWNELEYFNKWEKKVNDAFYAHKLEMYSLSVPVWALMIEGIIRDFMRGNYDVTAFKFGILYDNFKEKAKELDGFIVSYAFNCMDSFYVRFNPEKPDGVHDFSRHKIFHGQAVNYDTEINSLKLMLYLDELFYMALSLKNSIIA</sequence>
<dbReference type="AlphaFoldDB" id="A0A0L6Z933"/>
<gene>
    <name evidence="1" type="ORF">CLHOM_20940</name>
</gene>
<name>A0A0L6Z933_9CLOT</name>